<evidence type="ECO:0000313" key="4">
    <source>
        <dbReference type="Proteomes" id="UP000224871"/>
    </source>
</evidence>
<reference evidence="1 4" key="3">
    <citation type="journal article" date="2017" name="Nat. Microbiol.">
        <title>Natural product diversity associated with the nematode symbionts Photorhabdus and Xenorhabdus.</title>
        <authorList>
            <person name="Tobias N.J."/>
            <person name="Wolff H."/>
            <person name="Djahanschiri B."/>
            <person name="Grundmann F."/>
            <person name="Kronenwerth M."/>
            <person name="Shi Y.M."/>
            <person name="Simonyi S."/>
            <person name="Grun P."/>
            <person name="Shapiro-Ilan D."/>
            <person name="Pidot S.J."/>
            <person name="Stinear T.P."/>
            <person name="Ebersberger I."/>
            <person name="Bode H.B."/>
        </authorList>
    </citation>
    <scope>NUCLEOTIDE SEQUENCE [LARGE SCALE GENOMIC DNA]</scope>
    <source>
        <strain evidence="1 4">DSM 16336</strain>
    </source>
</reference>
<evidence type="ECO:0000313" key="3">
    <source>
        <dbReference type="Proteomes" id="UP000196435"/>
    </source>
</evidence>
<evidence type="ECO:0000313" key="2">
    <source>
        <dbReference type="EMBL" id="SIP74665.1"/>
    </source>
</evidence>
<dbReference type="Proteomes" id="UP000224871">
    <property type="component" value="Unassembled WGS sequence"/>
</dbReference>
<gene>
    <name evidence="1" type="ORF">Xinn_03913</name>
    <name evidence="2" type="ORF">XIS1_750006</name>
</gene>
<name>A0A1N6N0S3_9GAMM</name>
<dbReference type="Proteomes" id="UP000196435">
    <property type="component" value="Unassembled WGS sequence"/>
</dbReference>
<reference evidence="2" key="1">
    <citation type="submission" date="2016-12" db="EMBL/GenBank/DDBJ databases">
        <authorList>
            <person name="Song W.-J."/>
            <person name="Kurnit D.M."/>
        </authorList>
    </citation>
    <scope>NUCLEOTIDE SEQUENCE [LARGE SCALE GENOMIC DNA]</scope>
    <source>
        <strain evidence="2">HGB1681</strain>
    </source>
</reference>
<dbReference type="EMBL" id="NIBU01000104">
    <property type="protein sequence ID" value="PHM27828.1"/>
    <property type="molecule type" value="Genomic_DNA"/>
</dbReference>
<dbReference type="OrthoDB" id="2989116at2"/>
<sequence length="113" mass="13611">MGLDIHFFLGDKQKGCADKNIQVGYFKDFYPILYWMNNNVKSIQKGKEILMPKHTLEQLLADLDRLTEDNCNEVFATYHADYNEDYWLEVEDLKRVLRAFDLDNYGLFFWAWW</sequence>
<organism evidence="2 3">
    <name type="scientific">Xenorhabdus innexi</name>
    <dbReference type="NCBI Taxonomy" id="290109"/>
    <lineage>
        <taxon>Bacteria</taxon>
        <taxon>Pseudomonadati</taxon>
        <taxon>Pseudomonadota</taxon>
        <taxon>Gammaproteobacteria</taxon>
        <taxon>Enterobacterales</taxon>
        <taxon>Morganellaceae</taxon>
        <taxon>Xenorhabdus</taxon>
    </lineage>
</organism>
<dbReference type="AlphaFoldDB" id="A0A1N6N0S3"/>
<dbReference type="EMBL" id="FTLG01000220">
    <property type="protein sequence ID" value="SIP74665.1"/>
    <property type="molecule type" value="Genomic_DNA"/>
</dbReference>
<evidence type="ECO:0000313" key="1">
    <source>
        <dbReference type="EMBL" id="PHM27828.1"/>
    </source>
</evidence>
<protein>
    <submittedName>
        <fullName evidence="2">Uncharacterized protein</fullName>
    </submittedName>
</protein>
<keyword evidence="4" id="KW-1185">Reference proteome</keyword>
<reference evidence="3" key="2">
    <citation type="submission" date="2016-12" db="EMBL/GenBank/DDBJ databases">
        <authorList>
            <person name="Gaudriault S."/>
        </authorList>
    </citation>
    <scope>NUCLEOTIDE SEQUENCE [LARGE SCALE GENOMIC DNA]</scope>
    <source>
        <strain evidence="3">HGB1681 (deposited as PTA-6826 in the American Type Culture Collection)</strain>
    </source>
</reference>
<dbReference type="RefSeq" id="WP_086954017.1">
    <property type="nucleotide sequence ID" value="NZ_CAWNQC010000007.1"/>
</dbReference>
<accession>A0A1N6N0S3</accession>
<proteinExistence type="predicted"/>